<dbReference type="EMBL" id="MIEK01000005">
    <property type="protein sequence ID" value="OEH83532.1"/>
    <property type="molecule type" value="Genomic_DNA"/>
</dbReference>
<gene>
    <name evidence="2" type="ORF">BCR26_08610</name>
</gene>
<name>A0A1E5L040_9ENTE</name>
<proteinExistence type="predicted"/>
<keyword evidence="1" id="KW-0175">Coiled coil</keyword>
<dbReference type="STRING" id="762845.BCR26_08610"/>
<dbReference type="RefSeq" id="WP_069697405.1">
    <property type="nucleotide sequence ID" value="NZ_JAGGMA010000012.1"/>
</dbReference>
<feature type="coiled-coil region" evidence="1">
    <location>
        <begin position="22"/>
        <end position="49"/>
    </location>
</feature>
<evidence type="ECO:0000313" key="3">
    <source>
        <dbReference type="Proteomes" id="UP000095256"/>
    </source>
</evidence>
<comment type="caution">
    <text evidence="2">The sequence shown here is derived from an EMBL/GenBank/DDBJ whole genome shotgun (WGS) entry which is preliminary data.</text>
</comment>
<dbReference type="AlphaFoldDB" id="A0A1E5L040"/>
<organism evidence="2 3">
    <name type="scientific">Enterococcus rivorum</name>
    <dbReference type="NCBI Taxonomy" id="762845"/>
    <lineage>
        <taxon>Bacteria</taxon>
        <taxon>Bacillati</taxon>
        <taxon>Bacillota</taxon>
        <taxon>Bacilli</taxon>
        <taxon>Lactobacillales</taxon>
        <taxon>Enterococcaceae</taxon>
        <taxon>Enterococcus</taxon>
    </lineage>
</organism>
<reference evidence="2 3" key="1">
    <citation type="submission" date="2016-09" db="EMBL/GenBank/DDBJ databases">
        <authorList>
            <person name="Capua I."/>
            <person name="De Benedictis P."/>
            <person name="Joannis T."/>
            <person name="Lombin L.H."/>
            <person name="Cattoli G."/>
        </authorList>
    </citation>
    <scope>NUCLEOTIDE SEQUENCE [LARGE SCALE GENOMIC DNA]</scope>
    <source>
        <strain evidence="2 3">LMG 25899</strain>
    </source>
</reference>
<dbReference type="Proteomes" id="UP000095256">
    <property type="component" value="Unassembled WGS sequence"/>
</dbReference>
<protein>
    <submittedName>
        <fullName evidence="2">Uncharacterized protein</fullName>
    </submittedName>
</protein>
<accession>A0A1E5L040</accession>
<keyword evidence="3" id="KW-1185">Reference proteome</keyword>
<sequence length="110" mass="12700">MPTLSLFITDFTGLYDNQDNLIEIQIHKKEALKLERNNLLRQNNKYTSIRVLGVVGDPVIPIIQGTGRYKKLGIFMRKSQPARSSVYTFKTAKGITRKDVEAWRKYKRGV</sequence>
<evidence type="ECO:0000256" key="1">
    <source>
        <dbReference type="SAM" id="Coils"/>
    </source>
</evidence>
<evidence type="ECO:0000313" key="2">
    <source>
        <dbReference type="EMBL" id="OEH83532.1"/>
    </source>
</evidence>